<accession>A0AAV4N0E2</accession>
<evidence type="ECO:0000313" key="2">
    <source>
        <dbReference type="Proteomes" id="UP001054837"/>
    </source>
</evidence>
<name>A0AAV4N0E2_9ARAC</name>
<dbReference type="Proteomes" id="UP001054837">
    <property type="component" value="Unassembled WGS sequence"/>
</dbReference>
<dbReference type="AlphaFoldDB" id="A0AAV4N0E2"/>
<protein>
    <submittedName>
        <fullName evidence="1">Uncharacterized protein</fullName>
    </submittedName>
</protein>
<organism evidence="1 2">
    <name type="scientific">Caerostris darwini</name>
    <dbReference type="NCBI Taxonomy" id="1538125"/>
    <lineage>
        <taxon>Eukaryota</taxon>
        <taxon>Metazoa</taxon>
        <taxon>Ecdysozoa</taxon>
        <taxon>Arthropoda</taxon>
        <taxon>Chelicerata</taxon>
        <taxon>Arachnida</taxon>
        <taxon>Araneae</taxon>
        <taxon>Araneomorphae</taxon>
        <taxon>Entelegynae</taxon>
        <taxon>Araneoidea</taxon>
        <taxon>Araneidae</taxon>
        <taxon>Caerostris</taxon>
    </lineage>
</organism>
<sequence>MFGERSEAILEQSSFLQYGGFSQGLTPANSDLLFLSRTKHHIKCDTDRQSHLLILEPTEITPYPKHYPDYSCPCVRVIEVDC</sequence>
<keyword evidence="2" id="KW-1185">Reference proteome</keyword>
<gene>
    <name evidence="1" type="ORF">CDAR_575291</name>
</gene>
<dbReference type="EMBL" id="BPLQ01000959">
    <property type="protein sequence ID" value="GIX76709.1"/>
    <property type="molecule type" value="Genomic_DNA"/>
</dbReference>
<proteinExistence type="predicted"/>
<comment type="caution">
    <text evidence="1">The sequence shown here is derived from an EMBL/GenBank/DDBJ whole genome shotgun (WGS) entry which is preliminary data.</text>
</comment>
<reference evidence="1 2" key="1">
    <citation type="submission" date="2021-06" db="EMBL/GenBank/DDBJ databases">
        <title>Caerostris darwini draft genome.</title>
        <authorList>
            <person name="Kono N."/>
            <person name="Arakawa K."/>
        </authorList>
    </citation>
    <scope>NUCLEOTIDE SEQUENCE [LARGE SCALE GENOMIC DNA]</scope>
</reference>
<evidence type="ECO:0000313" key="1">
    <source>
        <dbReference type="EMBL" id="GIX76709.1"/>
    </source>
</evidence>